<organism evidence="1 2">
    <name type="scientific">Natrinema versiforme</name>
    <dbReference type="NCBI Taxonomy" id="88724"/>
    <lineage>
        <taxon>Archaea</taxon>
        <taxon>Methanobacteriati</taxon>
        <taxon>Methanobacteriota</taxon>
        <taxon>Stenosarchaea group</taxon>
        <taxon>Halobacteria</taxon>
        <taxon>Halobacteriales</taxon>
        <taxon>Natrialbaceae</taxon>
        <taxon>Natrinema</taxon>
    </lineage>
</organism>
<dbReference type="AlphaFoldDB" id="A0A4P8WM49"/>
<gene>
    <name evidence="1" type="ORF">FEJ81_20225</name>
</gene>
<evidence type="ECO:0000313" key="2">
    <source>
        <dbReference type="Proteomes" id="UP000302218"/>
    </source>
</evidence>
<accession>A0A4P8WM49</accession>
<name>A0A4P8WM49_9EURY</name>
<dbReference type="KEGG" id="nvr:FEJ81_20225"/>
<geneLocation type="plasmid" evidence="2">
    <name>pnve500</name>
</geneLocation>
<dbReference type="Proteomes" id="UP000302218">
    <property type="component" value="Plasmid pNVE500"/>
</dbReference>
<proteinExistence type="predicted"/>
<dbReference type="GeneID" id="40267653"/>
<reference evidence="2" key="1">
    <citation type="submission" date="2019-05" db="EMBL/GenBank/DDBJ databases">
        <title>Genome sequence and methylation pattern of the halophilic Archaeon Natrinema versiforme BOL5-4.</title>
        <authorList>
            <person name="DasSarma P."/>
            <person name="Anton B.P."/>
            <person name="DasSarma S.L."/>
            <person name="Martinez F.L."/>
            <person name="Guzman D."/>
            <person name="Roberts R.J."/>
            <person name="DasSarma S."/>
        </authorList>
    </citation>
    <scope>NUCLEOTIDE SEQUENCE [LARGE SCALE GENOMIC DNA]</scope>
    <source>
        <strain evidence="2">BOL5-4</strain>
        <plasmid evidence="2">pnve500</plasmid>
    </source>
</reference>
<sequence>MNCPFCDEFNNPGEDRVKDHMVDSHRSELPSFTDSMNCQREDCGGTVPAGARRCNLNDHDHARYFAGIKLTEDDVVTHINGRSIDKIREDGYIPEKDDD</sequence>
<dbReference type="RefSeq" id="WP_138247044.1">
    <property type="nucleotide sequence ID" value="NZ_CP040331.1"/>
</dbReference>
<dbReference type="EMBL" id="CP040331">
    <property type="protein sequence ID" value="QCS44639.1"/>
    <property type="molecule type" value="Genomic_DNA"/>
</dbReference>
<keyword evidence="1" id="KW-0614">Plasmid</keyword>
<protein>
    <submittedName>
        <fullName evidence="1">Uncharacterized protein</fullName>
    </submittedName>
</protein>
<evidence type="ECO:0000313" key="1">
    <source>
        <dbReference type="EMBL" id="QCS44639.1"/>
    </source>
</evidence>